<dbReference type="InterPro" id="IPR019749">
    <property type="entry name" value="Band_41_domain"/>
</dbReference>
<dbReference type="Gene3D" id="1.10.510.10">
    <property type="entry name" value="Transferase(Phosphotransferase) domain 1"/>
    <property type="match status" value="1"/>
</dbReference>
<evidence type="ECO:0000256" key="7">
    <source>
        <dbReference type="ARBA" id="ARBA00022912"/>
    </source>
</evidence>
<evidence type="ECO:0000256" key="15">
    <source>
        <dbReference type="SAM" id="MobiDB-lite"/>
    </source>
</evidence>
<dbReference type="InterPro" id="IPR001478">
    <property type="entry name" value="PDZ"/>
</dbReference>
<dbReference type="EC" id="3.1.3.48" evidence="12"/>
<evidence type="ECO:0000313" key="22">
    <source>
        <dbReference type="Proteomes" id="UP000472270"/>
    </source>
</evidence>
<dbReference type="InterPro" id="IPR019748">
    <property type="entry name" value="FERM_central"/>
</dbReference>
<feature type="domain" description="PDZ" evidence="19">
    <location>
        <begin position="1294"/>
        <end position="1367"/>
    </location>
</feature>
<evidence type="ECO:0000256" key="5">
    <source>
        <dbReference type="ARBA" id="ARBA00022737"/>
    </source>
</evidence>
<evidence type="ECO:0000256" key="6">
    <source>
        <dbReference type="ARBA" id="ARBA00022801"/>
    </source>
</evidence>
<evidence type="ECO:0000256" key="4">
    <source>
        <dbReference type="ARBA" id="ARBA00022490"/>
    </source>
</evidence>
<dbReference type="InterPro" id="IPR036034">
    <property type="entry name" value="PDZ_sf"/>
</dbReference>
<gene>
    <name evidence="21" type="primary">LOC107749010</name>
</gene>
<dbReference type="Gene3D" id="2.30.29.30">
    <property type="entry name" value="Pleckstrin-homology domain (PH domain)/Phosphotyrosine-binding domain (PTB)"/>
    <property type="match status" value="1"/>
</dbReference>
<evidence type="ECO:0000256" key="13">
    <source>
        <dbReference type="PIRSR" id="PIRSR000933-50"/>
    </source>
</evidence>
<dbReference type="SUPFAM" id="SSF50156">
    <property type="entry name" value="PDZ domain-like"/>
    <property type="match status" value="5"/>
</dbReference>
<dbReference type="GO" id="GO:0004725">
    <property type="term" value="F:protein tyrosine phosphatase activity"/>
    <property type="evidence" value="ECO:0007669"/>
    <property type="project" value="UniProtKB-UniRule"/>
</dbReference>
<dbReference type="InterPro" id="IPR035963">
    <property type="entry name" value="FERM_2"/>
</dbReference>
<evidence type="ECO:0000256" key="9">
    <source>
        <dbReference type="ARBA" id="ARBA00023242"/>
    </source>
</evidence>
<evidence type="ECO:0000256" key="11">
    <source>
        <dbReference type="ARBA" id="ARBA00058215"/>
    </source>
</evidence>
<feature type="region of interest" description="Disordered" evidence="15">
    <location>
        <begin position="1152"/>
        <end position="1308"/>
    </location>
</feature>
<evidence type="ECO:0000259" key="17">
    <source>
        <dbReference type="PROSITE" id="PS50056"/>
    </source>
</evidence>
<dbReference type="SUPFAM" id="SSF50729">
    <property type="entry name" value="PH domain-like"/>
    <property type="match status" value="1"/>
</dbReference>
<dbReference type="PIRSF" id="PIRSF000933">
    <property type="entry name" value="Tyr-Ptase_nr13"/>
    <property type="match status" value="1"/>
</dbReference>
<dbReference type="InterPro" id="IPR012153">
    <property type="entry name" value="PTPN13"/>
</dbReference>
<evidence type="ECO:0000256" key="14">
    <source>
        <dbReference type="PIRSR" id="PIRSR000933-51"/>
    </source>
</evidence>
<dbReference type="InterPro" id="IPR029071">
    <property type="entry name" value="Ubiquitin-like_domsf"/>
</dbReference>
<dbReference type="InterPro" id="IPR014352">
    <property type="entry name" value="FERM/acyl-CoA-bd_prot_sf"/>
</dbReference>
<dbReference type="Proteomes" id="UP000472270">
    <property type="component" value="Unassembled WGS sequence"/>
</dbReference>
<evidence type="ECO:0000256" key="8">
    <source>
        <dbReference type="ARBA" id="ARBA00023212"/>
    </source>
</evidence>
<feature type="binding site" evidence="14">
    <location>
        <begin position="2195"/>
        <end position="2201"/>
    </location>
    <ligand>
        <name>substrate</name>
    </ligand>
</feature>
<dbReference type="CDD" id="cd13187">
    <property type="entry name" value="FERM_C_PTPH13"/>
    <property type="match status" value="1"/>
</dbReference>
<evidence type="ECO:0000256" key="10">
    <source>
        <dbReference type="ARBA" id="ARBA00051722"/>
    </source>
</evidence>
<dbReference type="PANTHER" id="PTHR46900:SF1">
    <property type="entry name" value="TYROSINE-PROTEIN PHOSPHATASE NON-RECEPTOR TYPE 13"/>
    <property type="match status" value="1"/>
</dbReference>
<feature type="active site" description="Phosphocysteine intermediate" evidence="13">
    <location>
        <position position="2195"/>
    </location>
</feature>
<dbReference type="CDD" id="cd14473">
    <property type="entry name" value="FERM_B-lobe"/>
    <property type="match status" value="1"/>
</dbReference>
<dbReference type="SMART" id="SM00750">
    <property type="entry name" value="KIND"/>
    <property type="match status" value="1"/>
</dbReference>
<comment type="function">
    <text evidence="11">Tyrosine-protein phosphatase targeted to sites of actin polymerization in response of varied extracellular stimuli. Has tyrosine phosphatase activity towards various tyrosyl phosphorylated substrates.</text>
</comment>
<dbReference type="Pfam" id="PF00595">
    <property type="entry name" value="PDZ"/>
    <property type="match status" value="5"/>
</dbReference>
<keyword evidence="22" id="KW-1185">Reference proteome</keyword>
<dbReference type="SMART" id="SM01196">
    <property type="entry name" value="FERM_C"/>
    <property type="match status" value="1"/>
</dbReference>
<feature type="domain" description="Tyrosine-protein phosphatase" evidence="16">
    <location>
        <begin position="2000"/>
        <end position="2254"/>
    </location>
</feature>
<feature type="region of interest" description="Disordered" evidence="15">
    <location>
        <begin position="909"/>
        <end position="1017"/>
    </location>
</feature>
<dbReference type="Pfam" id="PF16474">
    <property type="entry name" value="KIND"/>
    <property type="match status" value="1"/>
</dbReference>
<feature type="compositionally biased region" description="Basic and acidic residues" evidence="15">
    <location>
        <begin position="423"/>
        <end position="436"/>
    </location>
</feature>
<dbReference type="InterPro" id="IPR011993">
    <property type="entry name" value="PH-like_dom_sf"/>
</dbReference>
<dbReference type="CDD" id="cd14597">
    <property type="entry name" value="PTPc-N13"/>
    <property type="match status" value="1"/>
</dbReference>
<dbReference type="Pfam" id="PF16599">
    <property type="entry name" value="PTN13_u3"/>
    <property type="match status" value="1"/>
</dbReference>
<comment type="similarity">
    <text evidence="3 12">Belongs to the protein-tyrosine phosphatase family. Non-receptor class subfamily.</text>
</comment>
<evidence type="ECO:0000259" key="18">
    <source>
        <dbReference type="PROSITE" id="PS50057"/>
    </source>
</evidence>
<keyword evidence="4 12" id="KW-0963">Cytoplasm</keyword>
<keyword evidence="7 12" id="KW-0904">Protein phosphatase</keyword>
<dbReference type="Ensembl" id="ENSSRHT00000032066.1">
    <property type="protein sequence ID" value="ENSSRHP00000031155.1"/>
    <property type="gene ID" value="ENSSRHG00000014469.1"/>
</dbReference>
<dbReference type="Gene3D" id="1.20.80.10">
    <property type="match status" value="1"/>
</dbReference>
<dbReference type="PANTHER" id="PTHR46900">
    <property type="entry name" value="TYROSINE-PROTEIN PHOSPHATASE NON-RECEPTOR TYPE 13"/>
    <property type="match status" value="1"/>
</dbReference>
<evidence type="ECO:0000313" key="21">
    <source>
        <dbReference type="Ensembl" id="ENSSRHP00000031155.1"/>
    </source>
</evidence>
<dbReference type="PROSITE" id="PS50055">
    <property type="entry name" value="TYR_PHOSPHATASE_PTP"/>
    <property type="match status" value="1"/>
</dbReference>
<feature type="compositionally biased region" description="Low complexity" evidence="15">
    <location>
        <begin position="275"/>
        <end position="285"/>
    </location>
</feature>
<comment type="catalytic activity">
    <reaction evidence="10 12">
        <text>O-phospho-L-tyrosyl-[protein] + H2O = L-tyrosyl-[protein] + phosphate</text>
        <dbReference type="Rhea" id="RHEA:10684"/>
        <dbReference type="Rhea" id="RHEA-COMP:10136"/>
        <dbReference type="Rhea" id="RHEA-COMP:20101"/>
        <dbReference type="ChEBI" id="CHEBI:15377"/>
        <dbReference type="ChEBI" id="CHEBI:43474"/>
        <dbReference type="ChEBI" id="CHEBI:46858"/>
        <dbReference type="ChEBI" id="CHEBI:61978"/>
        <dbReference type="EC" id="3.1.3.48"/>
    </reaction>
</comment>
<dbReference type="CDD" id="cd17195">
    <property type="entry name" value="FERM_F1_PTPN13"/>
    <property type="match status" value="1"/>
</dbReference>
<evidence type="ECO:0000259" key="20">
    <source>
        <dbReference type="PROSITE" id="PS51377"/>
    </source>
</evidence>
<evidence type="ECO:0000259" key="16">
    <source>
        <dbReference type="PROSITE" id="PS50055"/>
    </source>
</evidence>
<feature type="compositionally biased region" description="Polar residues" evidence="15">
    <location>
        <begin position="1197"/>
        <end position="1209"/>
    </location>
</feature>
<feature type="domain" description="PDZ" evidence="19">
    <location>
        <begin position="1063"/>
        <end position="1149"/>
    </location>
</feature>
<feature type="compositionally biased region" description="Polar residues" evidence="15">
    <location>
        <begin position="964"/>
        <end position="982"/>
    </location>
</feature>
<feature type="domain" description="FERM" evidence="18">
    <location>
        <begin position="560"/>
        <end position="859"/>
    </location>
</feature>
<dbReference type="InterPro" id="IPR003595">
    <property type="entry name" value="Tyr_Pase_cat"/>
</dbReference>
<dbReference type="CDD" id="cd06696">
    <property type="entry name" value="PDZ4_PTPN13-like"/>
    <property type="match status" value="1"/>
</dbReference>
<dbReference type="FunFam" id="2.30.29.30:FF:000107">
    <property type="entry name" value="Tyrosine-protein phosphatase non-receptor type 13"/>
    <property type="match status" value="1"/>
</dbReference>
<evidence type="ECO:0000256" key="12">
    <source>
        <dbReference type="PIRNR" id="PIRNR000933"/>
    </source>
</evidence>
<dbReference type="SUPFAM" id="SSF52799">
    <property type="entry name" value="(Phosphotyrosine protein) phosphatases II"/>
    <property type="match status" value="1"/>
</dbReference>
<dbReference type="SMART" id="SM00228">
    <property type="entry name" value="PDZ"/>
    <property type="match status" value="5"/>
</dbReference>
<dbReference type="Gene3D" id="3.90.190.10">
    <property type="entry name" value="Protein tyrosine phosphatase superfamily"/>
    <property type="match status" value="1"/>
</dbReference>
<evidence type="ECO:0000256" key="2">
    <source>
        <dbReference type="ARBA" id="ARBA00004245"/>
    </source>
</evidence>
<feature type="compositionally biased region" description="Polar residues" evidence="15">
    <location>
        <begin position="330"/>
        <end position="341"/>
    </location>
</feature>
<feature type="domain" description="Tyrosine specific protein phosphatases" evidence="17">
    <location>
        <begin position="2176"/>
        <end position="2245"/>
    </location>
</feature>
<feature type="domain" description="KIND" evidence="20">
    <location>
        <begin position="3"/>
        <end position="186"/>
    </location>
</feature>
<dbReference type="Gene3D" id="2.30.42.10">
    <property type="match status" value="5"/>
</dbReference>
<dbReference type="CDD" id="cd23060">
    <property type="entry name" value="PDZ5_DrPTPN13-like"/>
    <property type="match status" value="1"/>
</dbReference>
<proteinExistence type="inferred from homology"/>
<dbReference type="InterPro" id="IPR018979">
    <property type="entry name" value="FERM_N"/>
</dbReference>
<dbReference type="GO" id="GO:0005856">
    <property type="term" value="C:cytoskeleton"/>
    <property type="evidence" value="ECO:0007669"/>
    <property type="project" value="UniProtKB-SubCell"/>
</dbReference>
<feature type="binding site" evidence="14">
    <location>
        <position position="2165"/>
    </location>
    <ligand>
        <name>substrate</name>
    </ligand>
</feature>
<feature type="region of interest" description="Disordered" evidence="15">
    <location>
        <begin position="1386"/>
        <end position="1460"/>
    </location>
</feature>
<dbReference type="InterPro" id="IPR018980">
    <property type="entry name" value="FERM_PH-like_C"/>
</dbReference>
<evidence type="ECO:0000256" key="1">
    <source>
        <dbReference type="ARBA" id="ARBA00004123"/>
    </source>
</evidence>
<reference evidence="21" key="1">
    <citation type="submission" date="2025-08" db="UniProtKB">
        <authorList>
            <consortium name="Ensembl"/>
        </authorList>
    </citation>
    <scope>IDENTIFICATION</scope>
</reference>
<feature type="compositionally biased region" description="Polar residues" evidence="15">
    <location>
        <begin position="1298"/>
        <end position="1308"/>
    </location>
</feature>
<dbReference type="Pfam" id="PF00373">
    <property type="entry name" value="FERM_M"/>
    <property type="match status" value="1"/>
</dbReference>
<name>A0A673HX45_9TELE</name>
<protein>
    <recommendedName>
        <fullName evidence="12">Tyrosine-protein phosphatase non-receptor type 13</fullName>
        <ecNumber evidence="12">3.1.3.48</ecNumber>
    </recommendedName>
</protein>
<dbReference type="Gene3D" id="3.10.20.90">
    <property type="entry name" value="Phosphatidylinositol 3-kinase Catalytic Subunit, Chain A, domain 1"/>
    <property type="match status" value="1"/>
</dbReference>
<dbReference type="FunFam" id="3.90.190.10:FF:000102">
    <property type="entry name" value="Receptor-type tyrosine-protein phosphatase"/>
    <property type="match status" value="1"/>
</dbReference>
<dbReference type="Pfam" id="PF09379">
    <property type="entry name" value="FERM_N"/>
    <property type="match status" value="1"/>
</dbReference>
<dbReference type="InterPro" id="IPR000299">
    <property type="entry name" value="FERM_domain"/>
</dbReference>
<dbReference type="PROSITE" id="PS00661">
    <property type="entry name" value="FERM_2"/>
    <property type="match status" value="1"/>
</dbReference>
<dbReference type="InterPro" id="IPR000242">
    <property type="entry name" value="PTP_cat"/>
</dbReference>
<evidence type="ECO:0000259" key="19">
    <source>
        <dbReference type="PROSITE" id="PS50106"/>
    </source>
</evidence>
<feature type="domain" description="PDZ" evidence="19">
    <location>
        <begin position="1766"/>
        <end position="1846"/>
    </location>
</feature>
<dbReference type="FunFam" id="2.30.42.10:FF:000105">
    <property type="entry name" value="Tyrosine-protein phosphatase non-receptor type 13"/>
    <property type="match status" value="1"/>
</dbReference>
<dbReference type="GO" id="GO:0036312">
    <property type="term" value="F:phosphatidylinositol 3-kinase regulatory subunit binding"/>
    <property type="evidence" value="ECO:0007669"/>
    <property type="project" value="TreeGrafter"/>
</dbReference>
<dbReference type="InterPro" id="IPR011019">
    <property type="entry name" value="KIND_dom"/>
</dbReference>
<feature type="compositionally biased region" description="Low complexity" evidence="15">
    <location>
        <begin position="408"/>
        <end position="422"/>
    </location>
</feature>
<evidence type="ECO:0000256" key="3">
    <source>
        <dbReference type="ARBA" id="ARBA00009649"/>
    </source>
</evidence>
<feature type="region of interest" description="Disordered" evidence="15">
    <location>
        <begin position="1867"/>
        <end position="1943"/>
    </location>
</feature>
<feature type="domain" description="PDZ" evidence="19">
    <location>
        <begin position="1564"/>
        <end position="1644"/>
    </location>
</feature>
<dbReference type="SUPFAM" id="SSF47031">
    <property type="entry name" value="Second domain of FERM"/>
    <property type="match status" value="1"/>
</dbReference>
<reference evidence="21" key="2">
    <citation type="submission" date="2025-09" db="UniProtKB">
        <authorList>
            <consortium name="Ensembl"/>
        </authorList>
    </citation>
    <scope>IDENTIFICATION</scope>
</reference>
<comment type="function">
    <text evidence="12">Regulates negatively FAS-induced apoptosis and NGFR-mediated pro-apoptotic signaling.</text>
</comment>
<keyword evidence="8 12" id="KW-0206">Cytoskeleton</keyword>
<keyword evidence="5" id="KW-0677">Repeat</keyword>
<dbReference type="SMART" id="SM00404">
    <property type="entry name" value="PTPc_motif"/>
    <property type="match status" value="1"/>
</dbReference>
<feature type="compositionally biased region" description="Basic and acidic residues" evidence="15">
    <location>
        <begin position="1404"/>
        <end position="1414"/>
    </location>
</feature>
<dbReference type="InterPro" id="IPR019747">
    <property type="entry name" value="FERM_CS"/>
</dbReference>
<dbReference type="InterPro" id="IPR000387">
    <property type="entry name" value="Tyr_Pase_dom"/>
</dbReference>
<dbReference type="Pfam" id="PF09380">
    <property type="entry name" value="FERM_C"/>
    <property type="match status" value="1"/>
</dbReference>
<dbReference type="PROSITE" id="PS50056">
    <property type="entry name" value="TYR_PHOSPHATASE_2"/>
    <property type="match status" value="1"/>
</dbReference>
<feature type="region of interest" description="Disordered" evidence="15">
    <location>
        <begin position="327"/>
        <end position="350"/>
    </location>
</feature>
<feature type="compositionally biased region" description="Basic and acidic residues" evidence="15">
    <location>
        <begin position="186"/>
        <end position="203"/>
    </location>
</feature>
<accession>A0A673HX45</accession>
<feature type="domain" description="PDZ" evidence="19">
    <location>
        <begin position="1658"/>
        <end position="1741"/>
    </location>
</feature>
<dbReference type="GO" id="GO:0005737">
    <property type="term" value="C:cytoplasm"/>
    <property type="evidence" value="ECO:0007669"/>
    <property type="project" value="UniProtKB-UniRule"/>
</dbReference>
<feature type="compositionally biased region" description="Basic and acidic residues" evidence="15">
    <location>
        <begin position="1263"/>
        <end position="1279"/>
    </location>
</feature>
<dbReference type="PRINTS" id="PR00700">
    <property type="entry name" value="PRTYPHPHTASE"/>
</dbReference>
<feature type="compositionally biased region" description="Basic and acidic residues" evidence="15">
    <location>
        <begin position="1904"/>
        <end position="1915"/>
    </location>
</feature>
<dbReference type="SMART" id="SM00295">
    <property type="entry name" value="B41"/>
    <property type="match status" value="1"/>
</dbReference>
<dbReference type="PRINTS" id="PR00935">
    <property type="entry name" value="BAND41"/>
</dbReference>
<dbReference type="SMART" id="SM00194">
    <property type="entry name" value="PTPc"/>
    <property type="match status" value="1"/>
</dbReference>
<dbReference type="PROSITE" id="PS50106">
    <property type="entry name" value="PDZ"/>
    <property type="match status" value="5"/>
</dbReference>
<feature type="compositionally biased region" description="Polar residues" evidence="15">
    <location>
        <begin position="1236"/>
        <end position="1245"/>
    </location>
</feature>
<feature type="region of interest" description="Disordered" evidence="15">
    <location>
        <begin position="396"/>
        <end position="441"/>
    </location>
</feature>
<dbReference type="SUPFAM" id="SSF54236">
    <property type="entry name" value="Ubiquitin-like"/>
    <property type="match status" value="1"/>
</dbReference>
<dbReference type="GO" id="GO:0005634">
    <property type="term" value="C:nucleus"/>
    <property type="evidence" value="ECO:0007669"/>
    <property type="project" value="UniProtKB-SubCell"/>
</dbReference>
<organism evidence="21 22">
    <name type="scientific">Sinocyclocheilus rhinocerous</name>
    <dbReference type="NCBI Taxonomy" id="307959"/>
    <lineage>
        <taxon>Eukaryota</taxon>
        <taxon>Metazoa</taxon>
        <taxon>Chordata</taxon>
        <taxon>Craniata</taxon>
        <taxon>Vertebrata</taxon>
        <taxon>Euteleostomi</taxon>
        <taxon>Actinopterygii</taxon>
        <taxon>Neopterygii</taxon>
        <taxon>Teleostei</taxon>
        <taxon>Ostariophysi</taxon>
        <taxon>Cypriniformes</taxon>
        <taxon>Cyprinidae</taxon>
        <taxon>Cyprininae</taxon>
        <taxon>Sinocyclocheilus</taxon>
    </lineage>
</organism>
<keyword evidence="9" id="KW-0539">Nucleus</keyword>
<feature type="compositionally biased region" description="Basic and acidic residues" evidence="15">
    <location>
        <begin position="1436"/>
        <end position="1451"/>
    </location>
</feature>
<dbReference type="CDD" id="cd23072">
    <property type="entry name" value="PDZ1_PTPN13-like"/>
    <property type="match status" value="1"/>
</dbReference>
<feature type="region of interest" description="Disordered" evidence="15">
    <location>
        <begin position="256"/>
        <end position="305"/>
    </location>
</feature>
<dbReference type="PROSITE" id="PS51377">
    <property type="entry name" value="KIND"/>
    <property type="match status" value="1"/>
</dbReference>
<comment type="subcellular location">
    <subcellularLocation>
        <location evidence="2 12">Cytoplasm</location>
        <location evidence="2 12">Cytoskeleton</location>
    </subcellularLocation>
    <subcellularLocation>
        <location evidence="1">Nucleus</location>
    </subcellularLocation>
</comment>
<dbReference type="Pfam" id="PF00102">
    <property type="entry name" value="Y_phosphatase"/>
    <property type="match status" value="1"/>
</dbReference>
<dbReference type="InterPro" id="IPR052074">
    <property type="entry name" value="NonRcpt_TyrProt_Phosphatase"/>
</dbReference>
<sequence>MHVSLAEALQVRGGPLQEEEVWAVLNQSAESLHELLRRDPSALGFIISPWSLLLMPSGNISFTDENVTQKDLQAFTPPEMLEGLNLSSLSDMEKMHVYSLGMTLFWGADYEIPQSQPMKLGEHLNNVLLNMCDDSTLTRLSVRSALDTCSAHIRNSNCDPSFSYIRKLVRLVLGSLSQLDGLLSQSERESLPERSKEIRERLRGKGLPAGRSAAHRVLERYRARTQEQANLNRGLSRSMGSLPIQDLVRADEGLSSYPTSEYHAGSESSAELYHQRQQQQLQQRGRPLEVNQHSHPHQRNKSWASSADLACLDPDMLRFGALEDARRGSSALSTRSAGQHKSSSKSRDSRYADFGSLDVRKAHHHSSQSVGSAFNSAYDRIREKHKKLQALKQAMDDPLHTHRRYHSDYSSSSESPSITSSDPDYRQAKKPEDLRRYSSQVGLSEHDAISLSSAQRHRLFEVGQDELSGTELLIQRQEELHRLQARLSRASIYPGEDPRASILDLAEPLRSSPLEAGLHPRKFKNLFGPEFVRMSSEPTVVLTVPSSIMNKRGKVEESQRKVGVVLLNGQKLELCCDVKAVCKDVLDMVVAHIGLVEHHLFSLAYFKDDEFFFIEPDAKLSKVAPEGWKDDPRKKKMDVNFNLFLRIKFFQDDVSLIQHTMTKHQYYLQLRKDILEERVRCDLENAMILASLALQAEFGDYQTELHGKTYFRTEHYLPASVLDKIDQTTIKEELPKLHSSYYNASEQEAELEFLKVCQRLPEYGVHFHRVLPEKRSLTGIMLGIYSKGVLIFEVLNGNRTPVLRFPWRDTKKISFTKKKICLQNTSDGIKHLFQTDSPKTCQYLLHLCSAQYKFHLHMKARQNNQELQDLENSPLSSLQYSDGMGAVSLSPSSDPELYKRMSYSEISLSKGSSRISVPPEPPYPGFSSSSNPRMKSRSHHNLGQLPESPEHRMVPFSSQSQSSMTRSQVLASTHQRASSDTDSIAVARQQEGSTVDDSPRWSPKSLKKESDSSSCEDTGQAYVVGVSMHSSGVPSTPASSIGITDALKKKVHALPSPEQEIQTINLKKDVKYGLGFQVVGGENSGRQDLGTIISSITPGGPAEINGCLKPGDRLLSVNDVSLESLSHDTVVEVLQNAPDDVTLVVSQPKERLFPDSPSGIHHYKSATQNQEVDVDSSSEDHTRSPSPPAASSKTSPLQSIRQGSVSSQDSRTESAGLLQTNLNGFHRNVPTEGSAPVQSIPTDSKPSVEATPPALPPKTRKSKVPDIPKELEYSDRGDSDMDEDTYSSSQEKHKTTKVESVSVSTLPGSGNMRHGGIYVKGVIPKGAAELDGRIKKGDRVVAVNGKSLEGATHKQAVEMLRDTGQEVISALRGTGQEVTLHLCRPAPGVLPEMDPAIKTPVPSPRKEPRPKPQPDAKTSSPPQTERPRAVGPVEEALERLMVKSPSRRDSYSDSTDNDELEEAFSPANLEQASQAWDRSVYQTPMGRLPYEADIDDTIRSAYYSPRQSMSRPDVIRMSSSPALPEIGILSPSPDPLPPPLPNPVNLRLQDHGQEEEFIPEVELKVSLVKSDKGSLGFTLTRGNDNNCYIHDIIQDPAKGDGRLRPGDRMIMVNNTDVSGMNHTEVVNLVRAAPKVVDLVVGRILEPPKPPIEAHLLPDITFQCHDESLGLVLDGGSDSGLGVLYVKDIIPGSGAAAEGSLRQLDIIHYINGAPTQDLTLIESRRLLQLSLRNLSLKATRDGKPVFPGEEQISLLNNNVSPREQIVKLQLEKPPAGGLGFSVIGGERGIFVKSITPGGTADTAGTLQVGDRLLKVNEDLMIGVSHSKAVTTIRKAKGLVHLIVSRPPDQMPNTYLGFLPLKSNGVNGDNDYDTGSLEKGKGTEGSGDLSEDTDCDGSSLPEDSPETSRKAEWKEENIDVPLNDSALRSSSGQPDEDEITWGSDELPIENINSKFTEDGPIVTEEELTSLPLVKVVPDGHYTSANLNTIVLMMRGLLEQKVPLQEFENLQNLRPLDECLIGQTKENKKKNRYKNIVPFDTTRVMLGKDGGYINANFIKMPVKDENFLYIACQGPLPTTLGDFWQMVWEQKSNVIAMMTQEVEGGKVKCQRYWPDTPRSPAMVDDRLQITLVKDQHLDNFVIRLIEVKDIQTNEIQRVTHLNYTGWPDHGTPTQPEQLLTFISYMRHIHQSGPIITHCSAGIGRSGTLICIDVVLGLISKDADFDISDVVRTMRLQRQGMVQTEEQYIFCYRVILYVLRCLQAEEQLSG</sequence>
<keyword evidence="6 12" id="KW-0378">Hydrolase</keyword>
<feature type="binding site" evidence="14">
    <location>
        <position position="2239"/>
    </location>
    <ligand>
        <name>substrate</name>
    </ligand>
</feature>
<feature type="region of interest" description="Disordered" evidence="15">
    <location>
        <begin position="184"/>
        <end position="214"/>
    </location>
</feature>
<dbReference type="InterPro" id="IPR029021">
    <property type="entry name" value="Prot-tyrosine_phosphatase-like"/>
</dbReference>
<dbReference type="PROSITE" id="PS50057">
    <property type="entry name" value="FERM_3"/>
    <property type="match status" value="1"/>
</dbReference>